<dbReference type="GO" id="GO:0005737">
    <property type="term" value="C:cytoplasm"/>
    <property type="evidence" value="ECO:0007669"/>
    <property type="project" value="UniProtKB-SubCell"/>
</dbReference>
<dbReference type="Proteomes" id="UP000199075">
    <property type="component" value="Unassembled WGS sequence"/>
</dbReference>
<feature type="domain" description="Methylated-DNA-[protein]-cysteine S-methyltransferase DNA binding" evidence="9">
    <location>
        <begin position="76"/>
        <end position="155"/>
    </location>
</feature>
<keyword evidence="4 8" id="KW-0808">Transferase</keyword>
<name>A0A1H0CP39_9GAMM</name>
<dbReference type="CDD" id="cd06445">
    <property type="entry name" value="ATase"/>
    <property type="match status" value="1"/>
</dbReference>
<evidence type="ECO:0000259" key="9">
    <source>
        <dbReference type="Pfam" id="PF01035"/>
    </source>
</evidence>
<evidence type="ECO:0000256" key="2">
    <source>
        <dbReference type="ARBA" id="ARBA00022490"/>
    </source>
</evidence>
<comment type="similarity">
    <text evidence="8">Belongs to the MGMT family.</text>
</comment>
<dbReference type="GO" id="GO:0006307">
    <property type="term" value="P:DNA alkylation repair"/>
    <property type="evidence" value="ECO:0007669"/>
    <property type="project" value="UniProtKB-UniRule"/>
</dbReference>
<evidence type="ECO:0000256" key="3">
    <source>
        <dbReference type="ARBA" id="ARBA00022603"/>
    </source>
</evidence>
<dbReference type="Pfam" id="PF01035">
    <property type="entry name" value="DNA_binding_1"/>
    <property type="match status" value="1"/>
</dbReference>
<dbReference type="HAMAP" id="MF_00772">
    <property type="entry name" value="OGT"/>
    <property type="match status" value="1"/>
</dbReference>
<dbReference type="GO" id="GO:0032259">
    <property type="term" value="P:methylation"/>
    <property type="evidence" value="ECO:0007669"/>
    <property type="project" value="UniProtKB-KW"/>
</dbReference>
<comment type="catalytic activity">
    <reaction evidence="7 8">
        <text>a 6-O-methyl-2'-deoxyguanosine in DNA + L-cysteinyl-[protein] = S-methyl-L-cysteinyl-[protein] + a 2'-deoxyguanosine in DNA</text>
        <dbReference type="Rhea" id="RHEA:24000"/>
        <dbReference type="Rhea" id="RHEA-COMP:10131"/>
        <dbReference type="Rhea" id="RHEA-COMP:10132"/>
        <dbReference type="Rhea" id="RHEA-COMP:11367"/>
        <dbReference type="Rhea" id="RHEA-COMP:11368"/>
        <dbReference type="ChEBI" id="CHEBI:29950"/>
        <dbReference type="ChEBI" id="CHEBI:82612"/>
        <dbReference type="ChEBI" id="CHEBI:85445"/>
        <dbReference type="ChEBI" id="CHEBI:85448"/>
        <dbReference type="EC" id="2.1.1.63"/>
    </reaction>
</comment>
<dbReference type="EC" id="2.1.1.63" evidence="8"/>
<dbReference type="PANTHER" id="PTHR10815:SF13">
    <property type="entry name" value="METHYLATED-DNA--PROTEIN-CYSTEINE METHYLTRANSFERASE"/>
    <property type="match status" value="1"/>
</dbReference>
<dbReference type="InterPro" id="IPR008332">
    <property type="entry name" value="MethylG_MeTrfase_N"/>
</dbReference>
<evidence type="ECO:0000256" key="5">
    <source>
        <dbReference type="ARBA" id="ARBA00022763"/>
    </source>
</evidence>
<feature type="domain" description="Methylguanine DNA methyltransferase ribonuclease-like" evidence="10">
    <location>
        <begin position="17"/>
        <end position="72"/>
    </location>
</feature>
<evidence type="ECO:0000259" key="10">
    <source>
        <dbReference type="Pfam" id="PF02870"/>
    </source>
</evidence>
<dbReference type="InterPro" id="IPR036388">
    <property type="entry name" value="WH-like_DNA-bd_sf"/>
</dbReference>
<comment type="catalytic activity">
    <reaction evidence="1 8">
        <text>a 4-O-methyl-thymidine in DNA + L-cysteinyl-[protein] = a thymidine in DNA + S-methyl-L-cysteinyl-[protein]</text>
        <dbReference type="Rhea" id="RHEA:53428"/>
        <dbReference type="Rhea" id="RHEA-COMP:10131"/>
        <dbReference type="Rhea" id="RHEA-COMP:10132"/>
        <dbReference type="Rhea" id="RHEA-COMP:13555"/>
        <dbReference type="Rhea" id="RHEA-COMP:13556"/>
        <dbReference type="ChEBI" id="CHEBI:29950"/>
        <dbReference type="ChEBI" id="CHEBI:82612"/>
        <dbReference type="ChEBI" id="CHEBI:137386"/>
        <dbReference type="ChEBI" id="CHEBI:137387"/>
        <dbReference type="EC" id="2.1.1.63"/>
    </reaction>
</comment>
<dbReference type="RefSeq" id="WP_089676244.1">
    <property type="nucleotide sequence ID" value="NZ_FNIV01000001.1"/>
</dbReference>
<dbReference type="InterPro" id="IPR023546">
    <property type="entry name" value="MGMT"/>
</dbReference>
<dbReference type="NCBIfam" id="TIGR00589">
    <property type="entry name" value="ogt"/>
    <property type="match status" value="1"/>
</dbReference>
<evidence type="ECO:0000256" key="6">
    <source>
        <dbReference type="ARBA" id="ARBA00023204"/>
    </source>
</evidence>
<dbReference type="EMBL" id="FNIV01000001">
    <property type="protein sequence ID" value="SDN59620.1"/>
    <property type="molecule type" value="Genomic_DNA"/>
</dbReference>
<dbReference type="SUPFAM" id="SSF46767">
    <property type="entry name" value="Methylated DNA-protein cysteine methyltransferase, C-terminal domain"/>
    <property type="match status" value="1"/>
</dbReference>
<keyword evidence="12" id="KW-1185">Reference proteome</keyword>
<keyword evidence="2 8" id="KW-0963">Cytoplasm</keyword>
<evidence type="ECO:0000256" key="1">
    <source>
        <dbReference type="ARBA" id="ARBA00001286"/>
    </source>
</evidence>
<evidence type="ECO:0000256" key="4">
    <source>
        <dbReference type="ARBA" id="ARBA00022679"/>
    </source>
</evidence>
<dbReference type="SUPFAM" id="SSF53155">
    <property type="entry name" value="Methylated DNA-protein cysteine methyltransferase domain"/>
    <property type="match status" value="1"/>
</dbReference>
<dbReference type="OrthoDB" id="9811249at2"/>
<keyword evidence="5 8" id="KW-0227">DNA damage</keyword>
<dbReference type="InterPro" id="IPR001497">
    <property type="entry name" value="MethylDNA_cys_MeTrfase_AS"/>
</dbReference>
<keyword evidence="3 8" id="KW-0489">Methyltransferase</keyword>
<comment type="subcellular location">
    <subcellularLocation>
        <location evidence="8">Cytoplasm</location>
    </subcellularLocation>
</comment>
<dbReference type="GO" id="GO:0003908">
    <property type="term" value="F:methylated-DNA-[protein]-cysteine S-methyltransferase activity"/>
    <property type="evidence" value="ECO:0007669"/>
    <property type="project" value="UniProtKB-UniRule"/>
</dbReference>
<comment type="miscellaneous">
    <text evidence="8">This enzyme catalyzes only one turnover and therefore is not strictly catalytic. According to one definition, an enzyme is a biocatalyst that acts repeatedly and over many reaction cycles.</text>
</comment>
<dbReference type="Gene3D" id="1.10.10.10">
    <property type="entry name" value="Winged helix-like DNA-binding domain superfamily/Winged helix DNA-binding domain"/>
    <property type="match status" value="1"/>
</dbReference>
<dbReference type="PANTHER" id="PTHR10815">
    <property type="entry name" value="METHYLATED-DNA--PROTEIN-CYSTEINE METHYLTRANSFERASE"/>
    <property type="match status" value="1"/>
</dbReference>
<protein>
    <recommendedName>
        <fullName evidence="8">Methylated-DNA--protein-cysteine methyltransferase</fullName>
        <ecNumber evidence="8">2.1.1.63</ecNumber>
    </recommendedName>
    <alternativeName>
        <fullName evidence="8">6-O-methylguanine-DNA methyltransferase</fullName>
        <shortName evidence="8">MGMT</shortName>
    </alternativeName>
    <alternativeName>
        <fullName evidence="8">O-6-methylguanine-DNA-alkyltransferase</fullName>
    </alternativeName>
</protein>
<dbReference type="InterPro" id="IPR036217">
    <property type="entry name" value="MethylDNA_cys_MeTrfase_DNAb"/>
</dbReference>
<dbReference type="Gene3D" id="3.30.160.70">
    <property type="entry name" value="Methylated DNA-protein cysteine methyltransferase domain"/>
    <property type="match status" value="1"/>
</dbReference>
<dbReference type="AlphaFoldDB" id="A0A1H0CP39"/>
<evidence type="ECO:0000313" key="11">
    <source>
        <dbReference type="EMBL" id="SDN59620.1"/>
    </source>
</evidence>
<dbReference type="PROSITE" id="PS00374">
    <property type="entry name" value="MGMT"/>
    <property type="match status" value="1"/>
</dbReference>
<dbReference type="FunFam" id="1.10.10.10:FF:000337">
    <property type="entry name" value="Methylated-DNA--protein-cysteine methyltransferase"/>
    <property type="match status" value="1"/>
</dbReference>
<dbReference type="STRING" id="419597.SAMN04487957_101102"/>
<comment type="function">
    <text evidence="8">Involved in the cellular defense against the biological effects of O6-methylguanine (O6-MeG) and O4-methylthymine (O4-MeT) in DNA. Repairs the methylated nucleobase in DNA by stoichiometrically transferring the methyl group to a cysteine residue in the enzyme. This is a suicide reaction: the enzyme is irreversibly inactivated.</text>
</comment>
<organism evidence="11 12">
    <name type="scientific">Halomonas shengliensis</name>
    <dbReference type="NCBI Taxonomy" id="419597"/>
    <lineage>
        <taxon>Bacteria</taxon>
        <taxon>Pseudomonadati</taxon>
        <taxon>Pseudomonadota</taxon>
        <taxon>Gammaproteobacteria</taxon>
        <taxon>Oceanospirillales</taxon>
        <taxon>Halomonadaceae</taxon>
        <taxon>Halomonas</taxon>
    </lineage>
</organism>
<evidence type="ECO:0000313" key="12">
    <source>
        <dbReference type="Proteomes" id="UP000199075"/>
    </source>
</evidence>
<dbReference type="Pfam" id="PF02870">
    <property type="entry name" value="Methyltransf_1N"/>
    <property type="match status" value="1"/>
</dbReference>
<proteinExistence type="inferred from homology"/>
<feature type="active site" description="Nucleophile; methyl group acceptor" evidence="8">
    <location>
        <position position="127"/>
    </location>
</feature>
<reference evidence="12" key="1">
    <citation type="submission" date="2016-10" db="EMBL/GenBank/DDBJ databases">
        <authorList>
            <person name="Varghese N."/>
            <person name="Submissions S."/>
        </authorList>
    </citation>
    <scope>NUCLEOTIDE SEQUENCE [LARGE SCALE GENOMIC DNA]</scope>
    <source>
        <strain evidence="12">CGMCC 1.6444</strain>
    </source>
</reference>
<keyword evidence="6 8" id="KW-0234">DNA repair</keyword>
<dbReference type="InterPro" id="IPR014048">
    <property type="entry name" value="MethylDNA_cys_MeTrfase_DNA-bd"/>
</dbReference>
<sequence length="163" mass="17612">MSHDTLDYYRPPDADALGLVLIRASAEGVTEIDFVDAETEPARPGPLTELAREQLAEYFAGSRRDFDLPLAPQGTDFQRRVWEALAGIPFGETRNYAELAEQLGSKGGQRAVGAANGRNPIAIVVPCHRVIGSDGRMTGYAGGIGRKRWLLAFEAGEVPMLLG</sequence>
<dbReference type="InterPro" id="IPR036631">
    <property type="entry name" value="MGMT_N_sf"/>
</dbReference>
<evidence type="ECO:0000256" key="8">
    <source>
        <dbReference type="HAMAP-Rule" id="MF_00772"/>
    </source>
</evidence>
<evidence type="ECO:0000256" key="7">
    <source>
        <dbReference type="ARBA" id="ARBA00049348"/>
    </source>
</evidence>
<accession>A0A1H0CP39</accession>
<gene>
    <name evidence="11" type="ORF">SAMN04487957_101102</name>
</gene>